<reference evidence="1 2" key="1">
    <citation type="journal article" date="2014" name="Genome Biol. Evol.">
        <title>The genome of the myxosporean Thelohanellus kitauei shows adaptations to nutrient acquisition within its fish host.</title>
        <authorList>
            <person name="Yang Y."/>
            <person name="Xiong J."/>
            <person name="Zhou Z."/>
            <person name="Huo F."/>
            <person name="Miao W."/>
            <person name="Ran C."/>
            <person name="Liu Y."/>
            <person name="Zhang J."/>
            <person name="Feng J."/>
            <person name="Wang M."/>
            <person name="Wang M."/>
            <person name="Wang L."/>
            <person name="Yao B."/>
        </authorList>
    </citation>
    <scope>NUCLEOTIDE SEQUENCE [LARGE SCALE GENOMIC DNA]</scope>
    <source>
        <strain evidence="1">Wuqing</strain>
    </source>
</reference>
<sequence>MDLVACIKLFNDHCTHVKLLNWMKRMNRQFMFVSIWMFMIIDGMASETEDEDESPFFHLTNLKSPYHQNLLQEFLNQLPEREIYYRAQETLFFSVIESVIDNIKPAEEDYFTLACYFGRLTGIVNKIAIPIFGIKIFVN</sequence>
<accession>A0A0C2IAS2</accession>
<organism evidence="1 2">
    <name type="scientific">Thelohanellus kitauei</name>
    <name type="common">Myxosporean</name>
    <dbReference type="NCBI Taxonomy" id="669202"/>
    <lineage>
        <taxon>Eukaryota</taxon>
        <taxon>Metazoa</taxon>
        <taxon>Cnidaria</taxon>
        <taxon>Myxozoa</taxon>
        <taxon>Myxosporea</taxon>
        <taxon>Bivalvulida</taxon>
        <taxon>Platysporina</taxon>
        <taxon>Myxobolidae</taxon>
        <taxon>Thelohanellus</taxon>
    </lineage>
</organism>
<protein>
    <submittedName>
        <fullName evidence="1">Uncharacterized protein</fullName>
    </submittedName>
</protein>
<gene>
    <name evidence="1" type="ORF">RF11_07191</name>
</gene>
<name>A0A0C2IAS2_THEKT</name>
<comment type="caution">
    <text evidence="1">The sequence shown here is derived from an EMBL/GenBank/DDBJ whole genome shotgun (WGS) entry which is preliminary data.</text>
</comment>
<dbReference type="EMBL" id="JWZT01004970">
    <property type="protein sequence ID" value="KII62483.1"/>
    <property type="molecule type" value="Genomic_DNA"/>
</dbReference>
<evidence type="ECO:0000313" key="1">
    <source>
        <dbReference type="EMBL" id="KII62483.1"/>
    </source>
</evidence>
<dbReference type="Proteomes" id="UP000031668">
    <property type="component" value="Unassembled WGS sequence"/>
</dbReference>
<evidence type="ECO:0000313" key="2">
    <source>
        <dbReference type="Proteomes" id="UP000031668"/>
    </source>
</evidence>
<proteinExistence type="predicted"/>
<keyword evidence="2" id="KW-1185">Reference proteome</keyword>
<dbReference type="AlphaFoldDB" id="A0A0C2IAS2"/>